<protein>
    <submittedName>
        <fullName evidence="2">DUF1350 family protein</fullName>
    </submittedName>
</protein>
<dbReference type="PANTHER" id="PTHR34127:SF1">
    <property type="entry name" value="OS04G0405600 PROTEIN"/>
    <property type="match status" value="1"/>
</dbReference>
<evidence type="ECO:0000313" key="2">
    <source>
        <dbReference type="EMBL" id="MEP0818050.1"/>
    </source>
</evidence>
<dbReference type="EMBL" id="JAMPKM010000007">
    <property type="protein sequence ID" value="MEP0818050.1"/>
    <property type="molecule type" value="Genomic_DNA"/>
</dbReference>
<keyword evidence="1" id="KW-1133">Transmembrane helix</keyword>
<organism evidence="2 3">
    <name type="scientific">Trichocoleus desertorum GB2-A4</name>
    <dbReference type="NCBI Taxonomy" id="2933944"/>
    <lineage>
        <taxon>Bacteria</taxon>
        <taxon>Bacillati</taxon>
        <taxon>Cyanobacteriota</taxon>
        <taxon>Cyanophyceae</taxon>
        <taxon>Leptolyngbyales</taxon>
        <taxon>Trichocoleusaceae</taxon>
        <taxon>Trichocoleus</taxon>
    </lineage>
</organism>
<feature type="transmembrane region" description="Helical" evidence="1">
    <location>
        <begin position="24"/>
        <end position="44"/>
    </location>
</feature>
<dbReference type="Proteomes" id="UP001464891">
    <property type="component" value="Unassembled WGS sequence"/>
</dbReference>
<dbReference type="RefSeq" id="WP_190432459.1">
    <property type="nucleotide sequence ID" value="NZ_JAMPKM010000007.1"/>
</dbReference>
<comment type="caution">
    <text evidence="2">The sequence shown here is derived from an EMBL/GenBank/DDBJ whole genome shotgun (WGS) entry which is preliminary data.</text>
</comment>
<dbReference type="InterPro" id="IPR010765">
    <property type="entry name" value="DUF1350"/>
</dbReference>
<reference evidence="2 3" key="1">
    <citation type="submission" date="2022-04" db="EMBL/GenBank/DDBJ databases">
        <title>Positive selection, recombination, and allopatry shape intraspecific diversity of widespread and dominant cyanobacteria.</title>
        <authorList>
            <person name="Wei J."/>
            <person name="Shu W."/>
            <person name="Hu C."/>
        </authorList>
    </citation>
    <scope>NUCLEOTIDE SEQUENCE [LARGE SCALE GENOMIC DNA]</scope>
    <source>
        <strain evidence="2 3">GB2-A4</strain>
    </source>
</reference>
<gene>
    <name evidence="2" type="ORF">NC998_13195</name>
</gene>
<keyword evidence="1" id="KW-0812">Transmembrane</keyword>
<proteinExistence type="predicted"/>
<dbReference type="InterPro" id="IPR029058">
    <property type="entry name" value="AB_hydrolase_fold"/>
</dbReference>
<accession>A0ABV0J8E9</accession>
<name>A0ABV0J8E9_9CYAN</name>
<dbReference type="Pfam" id="PF07082">
    <property type="entry name" value="DUF1350"/>
    <property type="match status" value="1"/>
</dbReference>
<keyword evidence="1" id="KW-0472">Membrane</keyword>
<sequence>MQAEFKFQPVSFSWVALHPEPKGVVQFIGGAFFGTFPTIFYRYFLRKLFEEGYTIVALPFRFSFRHWSIAATLFAEQNTLRTELTTLAQRYGYQHKIYQENSKYSWVGHSLGCKYVALLEFLSGDRWQEVVQQCVNAKEAARIERAIAEIVPPEKISIKGQPSLLLAPDISDTESAIPIRAVARWLDKLKLGVLPTREQTQCCVASSSLFNLTALISFQNDTVAGNLGDKDRSEEIQKNSDVLWFFRQLQKRPLPLLCKELPGKHLEPVGVQVGPYVVDLNPLDKFIEPIAQRWLERVAIEFLSELRRREQNLP</sequence>
<dbReference type="SUPFAM" id="SSF53474">
    <property type="entry name" value="alpha/beta-Hydrolases"/>
    <property type="match status" value="1"/>
</dbReference>
<keyword evidence="3" id="KW-1185">Reference proteome</keyword>
<evidence type="ECO:0000313" key="3">
    <source>
        <dbReference type="Proteomes" id="UP001464891"/>
    </source>
</evidence>
<evidence type="ECO:0000256" key="1">
    <source>
        <dbReference type="SAM" id="Phobius"/>
    </source>
</evidence>
<dbReference type="PANTHER" id="PTHR34127">
    <property type="entry name" value="OS04G0405600 PROTEIN"/>
    <property type="match status" value="1"/>
</dbReference>